<dbReference type="EMBL" id="FNBL01000007">
    <property type="protein sequence ID" value="SDF79301.1"/>
    <property type="molecule type" value="Genomic_DNA"/>
</dbReference>
<dbReference type="InterPro" id="IPR009531">
    <property type="entry name" value="DUF1150"/>
</dbReference>
<evidence type="ECO:0000313" key="2">
    <source>
        <dbReference type="Proteomes" id="UP000182284"/>
    </source>
</evidence>
<organism evidence="1 2">
    <name type="scientific">Celeribacter baekdonensis</name>
    <dbReference type="NCBI Taxonomy" id="875171"/>
    <lineage>
        <taxon>Bacteria</taxon>
        <taxon>Pseudomonadati</taxon>
        <taxon>Pseudomonadota</taxon>
        <taxon>Alphaproteobacteria</taxon>
        <taxon>Rhodobacterales</taxon>
        <taxon>Roseobacteraceae</taxon>
        <taxon>Celeribacter</taxon>
    </lineage>
</organism>
<protein>
    <recommendedName>
        <fullName evidence="3">DUF1150 domain-containing protein</fullName>
    </recommendedName>
</protein>
<evidence type="ECO:0000313" key="1">
    <source>
        <dbReference type="EMBL" id="SDF79301.1"/>
    </source>
</evidence>
<dbReference type="Pfam" id="PF06620">
    <property type="entry name" value="DUF1150"/>
    <property type="match status" value="1"/>
</dbReference>
<evidence type="ECO:0008006" key="3">
    <source>
        <dbReference type="Google" id="ProtNLM"/>
    </source>
</evidence>
<dbReference type="OrthoDB" id="7205167at2"/>
<dbReference type="AlphaFoldDB" id="A0A1G7NZ86"/>
<gene>
    <name evidence="1" type="ORF">SAMN04488117_107161</name>
</gene>
<sequence length="79" mass="8466">MNASYPHVPAAGVGSEEKIVYVRPVAVSDLPKEVQSQAEGLDHIYSVNDADGTRLALVANLPLAFALAREHDYAPVNVH</sequence>
<accession>A0A1G7NZ86</accession>
<name>A0A1G7NZ86_9RHOB</name>
<proteinExistence type="predicted"/>
<reference evidence="1 2" key="1">
    <citation type="submission" date="2016-10" db="EMBL/GenBank/DDBJ databases">
        <authorList>
            <person name="de Groot N.N."/>
        </authorList>
    </citation>
    <scope>NUCLEOTIDE SEQUENCE [LARGE SCALE GENOMIC DNA]</scope>
    <source>
        <strain evidence="1 2">DSM 27375</strain>
    </source>
</reference>
<dbReference type="Proteomes" id="UP000182284">
    <property type="component" value="Unassembled WGS sequence"/>
</dbReference>
<dbReference type="RefSeq" id="WP_074645745.1">
    <property type="nucleotide sequence ID" value="NZ_FNBL01000007.1"/>
</dbReference>